<keyword evidence="1" id="KW-0378">Hydrolase</keyword>
<gene>
    <name evidence="3" type="ORF">BJY18_004058</name>
</gene>
<protein>
    <submittedName>
        <fullName evidence="3">Acetyl esterase/lipase</fullName>
    </submittedName>
</protein>
<dbReference type="GO" id="GO:0016787">
    <property type="term" value="F:hydrolase activity"/>
    <property type="evidence" value="ECO:0007669"/>
    <property type="project" value="UniProtKB-KW"/>
</dbReference>
<dbReference type="EMBL" id="JACHMG010000001">
    <property type="protein sequence ID" value="MBB4686573.1"/>
    <property type="molecule type" value="Genomic_DNA"/>
</dbReference>
<reference evidence="3 4" key="1">
    <citation type="submission" date="2020-08" db="EMBL/GenBank/DDBJ databases">
        <title>Sequencing the genomes of 1000 actinobacteria strains.</title>
        <authorList>
            <person name="Klenk H.-P."/>
        </authorList>
    </citation>
    <scope>NUCLEOTIDE SEQUENCE [LARGE SCALE GENOMIC DNA]</scope>
    <source>
        <strain evidence="3 4">DSM 45859</strain>
    </source>
</reference>
<dbReference type="Pfam" id="PF07859">
    <property type="entry name" value="Abhydrolase_3"/>
    <property type="match status" value="1"/>
</dbReference>
<name>A0A840IXY7_9PSEU</name>
<evidence type="ECO:0000256" key="1">
    <source>
        <dbReference type="ARBA" id="ARBA00022801"/>
    </source>
</evidence>
<feature type="domain" description="Alpha/beta hydrolase fold-3" evidence="2">
    <location>
        <begin position="82"/>
        <end position="290"/>
    </location>
</feature>
<dbReference type="SUPFAM" id="SSF53474">
    <property type="entry name" value="alpha/beta-Hydrolases"/>
    <property type="match status" value="1"/>
</dbReference>
<dbReference type="Gene3D" id="3.40.50.1820">
    <property type="entry name" value="alpha/beta hydrolase"/>
    <property type="match status" value="1"/>
</dbReference>
<evidence type="ECO:0000313" key="4">
    <source>
        <dbReference type="Proteomes" id="UP000581769"/>
    </source>
</evidence>
<evidence type="ECO:0000313" key="3">
    <source>
        <dbReference type="EMBL" id="MBB4686573.1"/>
    </source>
</evidence>
<evidence type="ECO:0000259" key="2">
    <source>
        <dbReference type="Pfam" id="PF07859"/>
    </source>
</evidence>
<dbReference type="InterPro" id="IPR013094">
    <property type="entry name" value="AB_hydrolase_3"/>
</dbReference>
<dbReference type="PANTHER" id="PTHR48081:SF8">
    <property type="entry name" value="ALPHA_BETA HYDROLASE FOLD-3 DOMAIN-CONTAINING PROTEIN-RELATED"/>
    <property type="match status" value="1"/>
</dbReference>
<sequence>MIDPEVAAAIAALPKNSKGTLLDYSDIPALREQLRAAAAAAETPPQDPRVAVETLLLDRVDGSQLAVVLYRPVDGPETQPAILWFHGGGQVLGGEPHHDAEYLTSLALACECVVAAVDYRVAPETPAPGGAEDGYLAYTHLCKHAADHDLDPTRIGLAGASGGGAPATVTALMVRDREAPVPRVLSLLYPMLDDRNETPSSHEVTDIGVFDRQENLYAWAAVLGDRAGAPDLHPYCAPGRATDLSGFPRTFLAVGQYDVFRDENIDFARRLIAAGVSVDLHVYGGAVHAWDRFAPETALARTFAQTWHNSVRHSLHA</sequence>
<dbReference type="InterPro" id="IPR029058">
    <property type="entry name" value="AB_hydrolase_fold"/>
</dbReference>
<dbReference type="PANTHER" id="PTHR48081">
    <property type="entry name" value="AB HYDROLASE SUPERFAMILY PROTEIN C4A8.06C"/>
    <property type="match status" value="1"/>
</dbReference>
<comment type="caution">
    <text evidence="3">The sequence shown here is derived from an EMBL/GenBank/DDBJ whole genome shotgun (WGS) entry which is preliminary data.</text>
</comment>
<proteinExistence type="predicted"/>
<keyword evidence="4" id="KW-1185">Reference proteome</keyword>
<organism evidence="3 4">
    <name type="scientific">Amycolatopsis jiangsuensis</name>
    <dbReference type="NCBI Taxonomy" id="1181879"/>
    <lineage>
        <taxon>Bacteria</taxon>
        <taxon>Bacillati</taxon>
        <taxon>Actinomycetota</taxon>
        <taxon>Actinomycetes</taxon>
        <taxon>Pseudonocardiales</taxon>
        <taxon>Pseudonocardiaceae</taxon>
        <taxon>Amycolatopsis</taxon>
    </lineage>
</organism>
<dbReference type="InterPro" id="IPR050300">
    <property type="entry name" value="GDXG_lipolytic_enzyme"/>
</dbReference>
<dbReference type="Proteomes" id="UP000581769">
    <property type="component" value="Unassembled WGS sequence"/>
</dbReference>
<dbReference type="AlphaFoldDB" id="A0A840IXY7"/>
<accession>A0A840IXY7</accession>
<dbReference type="RefSeq" id="WP_184781417.1">
    <property type="nucleotide sequence ID" value="NZ_JACHMG010000001.1"/>
</dbReference>